<sequence length="65" mass="7424">MAQAIEKLTKTIGEKDMQIALLINSLTYSKLYTKKFDNLRMPTKYQPPKFLQFNGIVLAPMSITS</sequence>
<comment type="caution">
    <text evidence="1">The sequence shown here is derived from an EMBL/GenBank/DDBJ whole genome shotgun (WGS) entry which is preliminary data.</text>
</comment>
<organism evidence="1 2">
    <name type="scientific">Malus domestica</name>
    <name type="common">Apple</name>
    <name type="synonym">Pyrus malus</name>
    <dbReference type="NCBI Taxonomy" id="3750"/>
    <lineage>
        <taxon>Eukaryota</taxon>
        <taxon>Viridiplantae</taxon>
        <taxon>Streptophyta</taxon>
        <taxon>Embryophyta</taxon>
        <taxon>Tracheophyta</taxon>
        <taxon>Spermatophyta</taxon>
        <taxon>Magnoliopsida</taxon>
        <taxon>eudicotyledons</taxon>
        <taxon>Gunneridae</taxon>
        <taxon>Pentapetalae</taxon>
        <taxon>rosids</taxon>
        <taxon>fabids</taxon>
        <taxon>Rosales</taxon>
        <taxon>Rosaceae</taxon>
        <taxon>Amygdaloideae</taxon>
        <taxon>Maleae</taxon>
        <taxon>Malus</taxon>
    </lineage>
</organism>
<dbReference type="Proteomes" id="UP000290289">
    <property type="component" value="Chromosome 15"/>
</dbReference>
<keyword evidence="2" id="KW-1185">Reference proteome</keyword>
<evidence type="ECO:0000313" key="1">
    <source>
        <dbReference type="EMBL" id="RXH76038.1"/>
    </source>
</evidence>
<accession>A0A498HWP5</accession>
<protein>
    <submittedName>
        <fullName evidence="1">Uncharacterized protein</fullName>
    </submittedName>
</protein>
<dbReference type="AlphaFoldDB" id="A0A498HWP5"/>
<reference evidence="1 2" key="1">
    <citation type="submission" date="2018-10" db="EMBL/GenBank/DDBJ databases">
        <title>A high-quality apple genome assembly.</title>
        <authorList>
            <person name="Hu J."/>
        </authorList>
    </citation>
    <scope>NUCLEOTIDE SEQUENCE [LARGE SCALE GENOMIC DNA]</scope>
    <source>
        <strain evidence="2">cv. HFTH1</strain>
        <tissue evidence="1">Young leaf</tissue>
    </source>
</reference>
<evidence type="ECO:0000313" key="2">
    <source>
        <dbReference type="Proteomes" id="UP000290289"/>
    </source>
</evidence>
<dbReference type="EMBL" id="RDQH01000341">
    <property type="protein sequence ID" value="RXH76038.1"/>
    <property type="molecule type" value="Genomic_DNA"/>
</dbReference>
<name>A0A498HWP5_MALDO</name>
<proteinExistence type="predicted"/>
<gene>
    <name evidence="1" type="ORF">DVH24_042825</name>
</gene>